<evidence type="ECO:0000256" key="1">
    <source>
        <dbReference type="SAM" id="MobiDB-lite"/>
    </source>
</evidence>
<feature type="compositionally biased region" description="Polar residues" evidence="1">
    <location>
        <begin position="11"/>
        <end position="23"/>
    </location>
</feature>
<sequence>MKAFTLKSIKGTASPNKAVSRSVTPEGMNASPTDLRVHPHAILNTNAQKAKAKQQTPKHPTNSPSTQNAFITPQERGQYRRKARVVSISISADSNKEDQPSEHTIDPH</sequence>
<dbReference type="AlphaFoldDB" id="A0A9W9EK17"/>
<dbReference type="Proteomes" id="UP001149165">
    <property type="component" value="Unassembled WGS sequence"/>
</dbReference>
<protein>
    <submittedName>
        <fullName evidence="2">Uncharacterized protein</fullName>
    </submittedName>
</protein>
<reference evidence="2" key="2">
    <citation type="journal article" date="2023" name="IMA Fungus">
        <title>Comparative genomic study of the Penicillium genus elucidates a diverse pangenome and 15 lateral gene transfer events.</title>
        <authorList>
            <person name="Petersen C."/>
            <person name="Sorensen T."/>
            <person name="Nielsen M.R."/>
            <person name="Sondergaard T.E."/>
            <person name="Sorensen J.L."/>
            <person name="Fitzpatrick D.A."/>
            <person name="Frisvad J.C."/>
            <person name="Nielsen K.L."/>
        </authorList>
    </citation>
    <scope>NUCLEOTIDE SEQUENCE</scope>
    <source>
        <strain evidence="2">IBT 30069</strain>
    </source>
</reference>
<comment type="caution">
    <text evidence="2">The sequence shown here is derived from an EMBL/GenBank/DDBJ whole genome shotgun (WGS) entry which is preliminary data.</text>
</comment>
<organism evidence="2 3">
    <name type="scientific">Penicillium angulare</name>
    <dbReference type="NCBI Taxonomy" id="116970"/>
    <lineage>
        <taxon>Eukaryota</taxon>
        <taxon>Fungi</taxon>
        <taxon>Dikarya</taxon>
        <taxon>Ascomycota</taxon>
        <taxon>Pezizomycotina</taxon>
        <taxon>Eurotiomycetes</taxon>
        <taxon>Eurotiomycetidae</taxon>
        <taxon>Eurotiales</taxon>
        <taxon>Aspergillaceae</taxon>
        <taxon>Penicillium</taxon>
    </lineage>
</organism>
<feature type="compositionally biased region" description="Basic and acidic residues" evidence="1">
    <location>
        <begin position="94"/>
        <end position="108"/>
    </location>
</feature>
<keyword evidence="3" id="KW-1185">Reference proteome</keyword>
<evidence type="ECO:0000313" key="2">
    <source>
        <dbReference type="EMBL" id="KAJ5083150.1"/>
    </source>
</evidence>
<accession>A0A9W9EK17</accession>
<evidence type="ECO:0000313" key="3">
    <source>
        <dbReference type="Proteomes" id="UP001149165"/>
    </source>
</evidence>
<feature type="compositionally biased region" description="Polar residues" evidence="1">
    <location>
        <begin position="57"/>
        <end position="71"/>
    </location>
</feature>
<dbReference type="EMBL" id="JAPQKH010000008">
    <property type="protein sequence ID" value="KAJ5083150.1"/>
    <property type="molecule type" value="Genomic_DNA"/>
</dbReference>
<gene>
    <name evidence="2" type="ORF">N7456_012577</name>
</gene>
<feature type="region of interest" description="Disordered" evidence="1">
    <location>
        <begin position="1"/>
        <end position="108"/>
    </location>
</feature>
<reference evidence="2" key="1">
    <citation type="submission" date="2022-11" db="EMBL/GenBank/DDBJ databases">
        <authorList>
            <person name="Petersen C."/>
        </authorList>
    </citation>
    <scope>NUCLEOTIDE SEQUENCE</scope>
    <source>
        <strain evidence="2">IBT 30069</strain>
    </source>
</reference>
<name>A0A9W9EK17_9EURO</name>
<proteinExistence type="predicted"/>